<evidence type="ECO:0000313" key="6">
    <source>
        <dbReference type="Proteomes" id="UP000256601"/>
    </source>
</evidence>
<dbReference type="Pfam" id="PF02213">
    <property type="entry name" value="GYF"/>
    <property type="match status" value="1"/>
</dbReference>
<dbReference type="GO" id="GO:0005682">
    <property type="term" value="C:U5 snRNP"/>
    <property type="evidence" value="ECO:0007669"/>
    <property type="project" value="InterPro"/>
</dbReference>
<dbReference type="RefSeq" id="XP_504413.1">
    <property type="nucleotide sequence ID" value="XM_504413.1"/>
</dbReference>
<dbReference type="PANTHER" id="PTHR13138:SF3">
    <property type="entry name" value="CD2 ANTIGEN CYTOPLASMIC TAIL-BINDING PROTEIN 2"/>
    <property type="match status" value="1"/>
</dbReference>
<dbReference type="InterPro" id="IPR003169">
    <property type="entry name" value="GYF"/>
</dbReference>
<dbReference type="OrthoDB" id="331341at2759"/>
<dbReference type="InterPro" id="IPR035445">
    <property type="entry name" value="GYF-like_dom_sf"/>
</dbReference>
<protein>
    <recommendedName>
        <fullName evidence="2">GYF domain-containing protein</fullName>
    </recommendedName>
</protein>
<feature type="compositionally biased region" description="Acidic residues" evidence="1">
    <location>
        <begin position="15"/>
        <end position="29"/>
    </location>
</feature>
<dbReference type="VEuPathDB" id="FungiDB:YALI0_E26147g"/>
<dbReference type="Gene3D" id="3.30.1490.40">
    <property type="match status" value="1"/>
</dbReference>
<accession>A0A1H6PPM8</accession>
<dbReference type="AlphaFoldDB" id="A0A1H6PPM8"/>
<feature type="domain" description="GYF" evidence="2">
    <location>
        <begin position="315"/>
        <end position="366"/>
    </location>
</feature>
<dbReference type="Proteomes" id="UP000256601">
    <property type="component" value="Unassembled WGS sequence"/>
</dbReference>
<dbReference type="OMA" id="GENTNFY"/>
<reference evidence="4 6" key="2">
    <citation type="submission" date="2018-07" db="EMBL/GenBank/DDBJ databases">
        <title>Draft Genome Assemblies for Five Robust Yarrowia lipolytica Strains Exhibiting High Lipid Production and Pentose Sugar Utilization and Sugar Alcohol Secretion from Undetoxified Lignocellulosic Biomass Hydrolysates.</title>
        <authorList>
            <consortium name="DOE Joint Genome Institute"/>
            <person name="Walker C."/>
            <person name="Ryu S."/>
            <person name="Na H."/>
            <person name="Zane M."/>
            <person name="LaButti K."/>
            <person name="Lipzen A."/>
            <person name="Haridas S."/>
            <person name="Barry K."/>
            <person name="Grigoriev I.V."/>
            <person name="Quarterman J."/>
            <person name="Slininger P."/>
            <person name="Dien B."/>
            <person name="Trinh C.T."/>
        </authorList>
    </citation>
    <scope>NUCLEOTIDE SEQUENCE [LARGE SCALE GENOMIC DNA]</scope>
    <source>
        <strain evidence="4 6">YB392</strain>
    </source>
</reference>
<dbReference type="KEGG" id="yli:2912627"/>
<dbReference type="EMBL" id="CP017557">
    <property type="protein sequence ID" value="AOW05980.1"/>
    <property type="molecule type" value="Genomic_DNA"/>
</dbReference>
<evidence type="ECO:0000313" key="4">
    <source>
        <dbReference type="EMBL" id="RDW27012.1"/>
    </source>
</evidence>
<reference evidence="3 5" key="1">
    <citation type="journal article" date="2016" name="PLoS ONE">
        <title>Sequence Assembly of Yarrowia lipolytica Strain W29/CLIB89 Shows Transposable Element Diversity.</title>
        <authorList>
            <person name="Magnan C."/>
            <person name="Yu J."/>
            <person name="Chang I."/>
            <person name="Jahn E."/>
            <person name="Kanomata Y."/>
            <person name="Wu J."/>
            <person name="Zeller M."/>
            <person name="Oakes M."/>
            <person name="Baldi P."/>
            <person name="Sandmeyer S."/>
        </authorList>
    </citation>
    <scope>NUCLEOTIDE SEQUENCE [LARGE SCALE GENOMIC DNA]</scope>
    <source>
        <strain evidence="3">CLIB89</strain>
        <strain evidence="5">CLIB89(W29)</strain>
    </source>
</reference>
<sequence length="366" mass="41776">MSTFNTNNPLQLAPEVEETTELDELLEEDIGGRVRAQKKGLRGIDDDSSDEDAPVKGANGHGNNDSDSDMFSEDEDEENKEKDNGDRPEEEEFDDEKPQFMDMEKFEGDVGTHTTVAPLEEEESDSEVDIDYYTKDDMDGLDVDLSRAKKYTPKMESFNLKQDLEEGKFDQEGNFVKNAQDEKEHQDLWLDGVSKKDIAAAKRAQQSRKESAAAKPIISKVELLQQLSEVLQSGESSLAALARLGKERKKLNGDEKKAMVQQIEQLTEYCDALLSRDMSNIYDMTREEVQKEYCLLTGQSVKDLKRKVDEIEDEQEEWVFRWAEGEEVHGPFTSSMMKGWSEGYFTDAVQVRKVGERTWMNHGKYD</sequence>
<dbReference type="SMART" id="SM00444">
    <property type="entry name" value="GYF"/>
    <property type="match status" value="1"/>
</dbReference>
<gene>
    <name evidence="4" type="ORF">B0I71DRAFT_27208</name>
    <name evidence="3" type="ORF">YALI1_E31031g</name>
</gene>
<dbReference type="SUPFAM" id="SSF55277">
    <property type="entry name" value="GYF domain"/>
    <property type="match status" value="1"/>
</dbReference>
<organism evidence="3 5">
    <name type="scientific">Yarrowia lipolytica</name>
    <name type="common">Candida lipolytica</name>
    <dbReference type="NCBI Taxonomy" id="4952"/>
    <lineage>
        <taxon>Eukaryota</taxon>
        <taxon>Fungi</taxon>
        <taxon>Dikarya</taxon>
        <taxon>Ascomycota</taxon>
        <taxon>Saccharomycotina</taxon>
        <taxon>Dipodascomycetes</taxon>
        <taxon>Dipodascales</taxon>
        <taxon>Dipodascales incertae sedis</taxon>
        <taxon>Yarrowia</taxon>
    </lineage>
</organism>
<proteinExistence type="predicted"/>
<dbReference type="GeneID" id="2912627"/>
<feature type="compositionally biased region" description="Acidic residues" evidence="1">
    <location>
        <begin position="66"/>
        <end position="78"/>
    </location>
</feature>
<evidence type="ECO:0000256" key="1">
    <source>
        <dbReference type="SAM" id="MobiDB-lite"/>
    </source>
</evidence>
<dbReference type="PROSITE" id="PS50829">
    <property type="entry name" value="GYF"/>
    <property type="match status" value="1"/>
</dbReference>
<dbReference type="VEuPathDB" id="FungiDB:YALI1_E31031g"/>
<feature type="region of interest" description="Disordered" evidence="1">
    <location>
        <begin position="1"/>
        <end position="101"/>
    </location>
</feature>
<dbReference type="eggNOG" id="KOG2950">
    <property type="taxonomic scope" value="Eukaryota"/>
</dbReference>
<feature type="compositionally biased region" description="Polar residues" evidence="1">
    <location>
        <begin position="1"/>
        <end position="10"/>
    </location>
</feature>
<dbReference type="EMBL" id="KZ858970">
    <property type="protein sequence ID" value="RDW27012.1"/>
    <property type="molecule type" value="Genomic_DNA"/>
</dbReference>
<dbReference type="InterPro" id="IPR039905">
    <property type="entry name" value="CD2BP2/Lin1"/>
</dbReference>
<evidence type="ECO:0000313" key="3">
    <source>
        <dbReference type="EMBL" id="AOW05980.1"/>
    </source>
</evidence>
<dbReference type="PANTHER" id="PTHR13138">
    <property type="entry name" value="PROTEIN LIN1"/>
    <property type="match status" value="1"/>
</dbReference>
<name>A0A1H6PPM8_YARLL</name>
<dbReference type="Proteomes" id="UP000182444">
    <property type="component" value="Chromosome 1E"/>
</dbReference>
<evidence type="ECO:0000259" key="2">
    <source>
        <dbReference type="PROSITE" id="PS50829"/>
    </source>
</evidence>
<evidence type="ECO:0000313" key="5">
    <source>
        <dbReference type="Proteomes" id="UP000182444"/>
    </source>
</evidence>